<evidence type="ECO:0000313" key="2">
    <source>
        <dbReference type="Proteomes" id="UP000640489"/>
    </source>
</evidence>
<sequence>MTTVHAIDPAHLDAVRAAGDDGHGNALRPFPASGDGEPLRCCLRYARAGEAIGLISYAPLPGPSVWREVGPVYVHAETCAGWRSDGLPDELRRGPRVLRTYRPDGTMNYAHNTLADDDQDLEPLLDKLLALPDVGAVHVRTVLPQCFLYAVTA</sequence>
<keyword evidence="2" id="KW-1185">Reference proteome</keyword>
<evidence type="ECO:0000313" key="1">
    <source>
        <dbReference type="EMBL" id="MBF4761649.1"/>
    </source>
</evidence>
<dbReference type="Pfam" id="PF06718">
    <property type="entry name" value="DUF1203"/>
    <property type="match status" value="1"/>
</dbReference>
<dbReference type="RefSeq" id="WP_194704855.1">
    <property type="nucleotide sequence ID" value="NZ_JADKPN010000001.1"/>
</dbReference>
<gene>
    <name evidence="1" type="ORF">ISU07_00795</name>
</gene>
<accession>A0A930V696</accession>
<dbReference type="PIRSF" id="PIRSF034110">
    <property type="entry name" value="DUF1203"/>
    <property type="match status" value="1"/>
</dbReference>
<comment type="caution">
    <text evidence="1">The sequence shown here is derived from an EMBL/GenBank/DDBJ whole genome shotgun (WGS) entry which is preliminary data.</text>
</comment>
<protein>
    <submittedName>
        <fullName evidence="1">DUF1203 domain-containing protein</fullName>
    </submittedName>
</protein>
<name>A0A930V696_9ACTN</name>
<dbReference type="AlphaFoldDB" id="A0A930V696"/>
<dbReference type="InterPro" id="IPR009593">
    <property type="entry name" value="DUF1203"/>
</dbReference>
<organism evidence="1 2">
    <name type="scientific">Nocardioides islandensis</name>
    <dbReference type="NCBI Taxonomy" id="433663"/>
    <lineage>
        <taxon>Bacteria</taxon>
        <taxon>Bacillati</taxon>
        <taxon>Actinomycetota</taxon>
        <taxon>Actinomycetes</taxon>
        <taxon>Propionibacteriales</taxon>
        <taxon>Nocardioidaceae</taxon>
        <taxon>Nocardioides</taxon>
    </lineage>
</organism>
<dbReference type="EMBL" id="JADKPN010000001">
    <property type="protein sequence ID" value="MBF4761649.1"/>
    <property type="molecule type" value="Genomic_DNA"/>
</dbReference>
<dbReference type="Proteomes" id="UP000640489">
    <property type="component" value="Unassembled WGS sequence"/>
</dbReference>
<reference evidence="1" key="1">
    <citation type="submission" date="2020-11" db="EMBL/GenBank/DDBJ databases">
        <title>Nocardioides sp. nov., isolated from Soil of Cynanchum wilfordii Hemsley rhizosphere.</title>
        <authorList>
            <person name="Lee J.-S."/>
            <person name="Suh M.K."/>
            <person name="Kim J.-S."/>
        </authorList>
    </citation>
    <scope>NUCLEOTIDE SEQUENCE</scope>
    <source>
        <strain evidence="1">KCTC 19275</strain>
    </source>
</reference>
<proteinExistence type="predicted"/>